<evidence type="ECO:0000256" key="1">
    <source>
        <dbReference type="SAM" id="MobiDB-lite"/>
    </source>
</evidence>
<feature type="region of interest" description="Disordered" evidence="1">
    <location>
        <begin position="1"/>
        <end position="53"/>
    </location>
</feature>
<reference evidence="2" key="1">
    <citation type="journal article" date="2023" name="Plant J.">
        <title>The genome of the king protea, Protea cynaroides.</title>
        <authorList>
            <person name="Chang J."/>
            <person name="Duong T.A."/>
            <person name="Schoeman C."/>
            <person name="Ma X."/>
            <person name="Roodt D."/>
            <person name="Barker N."/>
            <person name="Li Z."/>
            <person name="Van de Peer Y."/>
            <person name="Mizrachi E."/>
        </authorList>
    </citation>
    <scope>NUCLEOTIDE SEQUENCE</scope>
    <source>
        <tissue evidence="2">Young leaves</tissue>
    </source>
</reference>
<dbReference type="Pfam" id="PF04759">
    <property type="entry name" value="DUF617"/>
    <property type="match status" value="1"/>
</dbReference>
<dbReference type="AlphaFoldDB" id="A0A9Q0KAM7"/>
<dbReference type="GO" id="GO:0010274">
    <property type="term" value="P:hydrotropism"/>
    <property type="evidence" value="ECO:0007669"/>
    <property type="project" value="InterPro"/>
</dbReference>
<evidence type="ECO:0008006" key="4">
    <source>
        <dbReference type="Google" id="ProtNLM"/>
    </source>
</evidence>
<dbReference type="EMBL" id="JAMYWD010000007">
    <property type="protein sequence ID" value="KAJ4966891.1"/>
    <property type="molecule type" value="Genomic_DNA"/>
</dbReference>
<dbReference type="PANTHER" id="PTHR31696">
    <property type="entry name" value="PROTEIN MIZU-KUSSEI 1"/>
    <property type="match status" value="1"/>
</dbReference>
<evidence type="ECO:0000313" key="2">
    <source>
        <dbReference type="EMBL" id="KAJ4966891.1"/>
    </source>
</evidence>
<dbReference type="OrthoDB" id="672310at2759"/>
<organism evidence="2 3">
    <name type="scientific">Protea cynaroides</name>
    <dbReference type="NCBI Taxonomy" id="273540"/>
    <lineage>
        <taxon>Eukaryota</taxon>
        <taxon>Viridiplantae</taxon>
        <taxon>Streptophyta</taxon>
        <taxon>Embryophyta</taxon>
        <taxon>Tracheophyta</taxon>
        <taxon>Spermatophyta</taxon>
        <taxon>Magnoliopsida</taxon>
        <taxon>Proteales</taxon>
        <taxon>Proteaceae</taxon>
        <taxon>Protea</taxon>
    </lineage>
</organism>
<comment type="caution">
    <text evidence="2">The sequence shown here is derived from an EMBL/GenBank/DDBJ whole genome shotgun (WGS) entry which is preliminary data.</text>
</comment>
<dbReference type="PANTHER" id="PTHR31696:SF4">
    <property type="entry name" value="OS08G0171800 PROTEIN"/>
    <property type="match status" value="1"/>
</dbReference>
<proteinExistence type="predicted"/>
<sequence>MAASSVMVLNGPFMGESNPHAKANNKPGKIATPPPPPRPPVSLIQPSPKKKQKSVKVIRTFRSIFHALPILNTPVCKFPTFPVSFPDSWSSSTRVTGTLFGYRKGRVSLSMQETPKSLPTLVMELAMQTCMLQKEMSSGMVRISLECDKRSEKDKTAILDEPMWTMYYNGKKSGYGVKREATDEDLNTMELLKAVSMGAGILPGNKDAVGPDGDLAYLRAHFERVVGSKDSETLYMVSPEGNHGLLELSIFFIRL</sequence>
<evidence type="ECO:0000313" key="3">
    <source>
        <dbReference type="Proteomes" id="UP001141806"/>
    </source>
</evidence>
<dbReference type="NCBIfam" id="TIGR01570">
    <property type="entry name" value="A_thal_3588"/>
    <property type="match status" value="1"/>
</dbReference>
<accession>A0A9Q0KAM7</accession>
<keyword evidence="3" id="KW-1185">Reference proteome</keyword>
<dbReference type="Proteomes" id="UP001141806">
    <property type="component" value="Unassembled WGS sequence"/>
</dbReference>
<dbReference type="InterPro" id="IPR006460">
    <property type="entry name" value="MIZ1-like_pln"/>
</dbReference>
<gene>
    <name evidence="2" type="ORF">NE237_018740</name>
</gene>
<name>A0A9Q0KAM7_9MAGN</name>
<protein>
    <recommendedName>
        <fullName evidence="4">Protein MIZU-KUSSEI 1</fullName>
    </recommendedName>
</protein>